<dbReference type="RefSeq" id="WP_355665074.1">
    <property type="nucleotide sequence ID" value="NZ_JBEXRX010000037.1"/>
</dbReference>
<dbReference type="InterPro" id="IPR001932">
    <property type="entry name" value="PPM-type_phosphatase-like_dom"/>
</dbReference>
<gene>
    <name evidence="2" type="ORF">ABZ071_15200</name>
</gene>
<feature type="domain" description="PPM-type phosphatase" evidence="1">
    <location>
        <begin position="5"/>
        <end position="47"/>
    </location>
</feature>
<name>A0ABV2VKB2_9ACTN</name>
<sequence length="61" mass="6462">MTLLAASSLLGLRAGVTQRDHRVTLTPGCAVLLYTDGLIDRRDAVGPRRHDTARGGNSECG</sequence>
<evidence type="ECO:0000259" key="1">
    <source>
        <dbReference type="Pfam" id="PF07228"/>
    </source>
</evidence>
<organism evidence="2 3">
    <name type="scientific">Micromonospora fulviviridis</name>
    <dbReference type="NCBI Taxonomy" id="47860"/>
    <lineage>
        <taxon>Bacteria</taxon>
        <taxon>Bacillati</taxon>
        <taxon>Actinomycetota</taxon>
        <taxon>Actinomycetes</taxon>
        <taxon>Micromonosporales</taxon>
        <taxon>Micromonosporaceae</taxon>
        <taxon>Micromonospora</taxon>
    </lineage>
</organism>
<comment type="caution">
    <text evidence="2">The sequence shown here is derived from an EMBL/GenBank/DDBJ whole genome shotgun (WGS) entry which is preliminary data.</text>
</comment>
<evidence type="ECO:0000313" key="2">
    <source>
        <dbReference type="EMBL" id="MEU0153240.1"/>
    </source>
</evidence>
<accession>A0ABV2VKB2</accession>
<proteinExistence type="predicted"/>
<keyword evidence="3" id="KW-1185">Reference proteome</keyword>
<dbReference type="InterPro" id="IPR036457">
    <property type="entry name" value="PPM-type-like_dom_sf"/>
</dbReference>
<protein>
    <submittedName>
        <fullName evidence="2">SpoIIE family protein phosphatase</fullName>
    </submittedName>
</protein>
<evidence type="ECO:0000313" key="3">
    <source>
        <dbReference type="Proteomes" id="UP001550348"/>
    </source>
</evidence>
<dbReference type="Proteomes" id="UP001550348">
    <property type="component" value="Unassembled WGS sequence"/>
</dbReference>
<reference evidence="2 3" key="1">
    <citation type="submission" date="2024-06" db="EMBL/GenBank/DDBJ databases">
        <title>The Natural Products Discovery Center: Release of the First 8490 Sequenced Strains for Exploring Actinobacteria Biosynthetic Diversity.</title>
        <authorList>
            <person name="Kalkreuter E."/>
            <person name="Kautsar S.A."/>
            <person name="Yang D."/>
            <person name="Bader C.D."/>
            <person name="Teijaro C.N."/>
            <person name="Fluegel L."/>
            <person name="Davis C.M."/>
            <person name="Simpson J.R."/>
            <person name="Lauterbach L."/>
            <person name="Steele A.D."/>
            <person name="Gui C."/>
            <person name="Meng S."/>
            <person name="Li G."/>
            <person name="Viehrig K."/>
            <person name="Ye F."/>
            <person name="Su P."/>
            <person name="Kiefer A.F."/>
            <person name="Nichols A."/>
            <person name="Cepeda A.J."/>
            <person name="Yan W."/>
            <person name="Fan B."/>
            <person name="Jiang Y."/>
            <person name="Adhikari A."/>
            <person name="Zheng C.-J."/>
            <person name="Schuster L."/>
            <person name="Cowan T.M."/>
            <person name="Smanski M.J."/>
            <person name="Chevrette M.G."/>
            <person name="De Carvalho L.P.S."/>
            <person name="Shen B."/>
        </authorList>
    </citation>
    <scope>NUCLEOTIDE SEQUENCE [LARGE SCALE GENOMIC DNA]</scope>
    <source>
        <strain evidence="2 3">NPDC006286</strain>
    </source>
</reference>
<dbReference type="Gene3D" id="3.60.40.10">
    <property type="entry name" value="PPM-type phosphatase domain"/>
    <property type="match status" value="1"/>
</dbReference>
<dbReference type="Pfam" id="PF07228">
    <property type="entry name" value="SpoIIE"/>
    <property type="match status" value="1"/>
</dbReference>
<dbReference type="EMBL" id="JBEXRX010000037">
    <property type="protein sequence ID" value="MEU0153240.1"/>
    <property type="molecule type" value="Genomic_DNA"/>
</dbReference>